<dbReference type="SUPFAM" id="SSF56801">
    <property type="entry name" value="Acetyl-CoA synthetase-like"/>
    <property type="match status" value="4"/>
</dbReference>
<dbReference type="InterPro" id="IPR036736">
    <property type="entry name" value="ACP-like_sf"/>
</dbReference>
<evidence type="ECO:0000256" key="4">
    <source>
        <dbReference type="ARBA" id="ARBA00022553"/>
    </source>
</evidence>
<dbReference type="RefSeq" id="WP_349956543.1">
    <property type="nucleotide sequence ID" value="NZ_CP157960.1"/>
</dbReference>
<dbReference type="NCBIfam" id="TIGR01733">
    <property type="entry name" value="AA-adenyl-dom"/>
    <property type="match status" value="4"/>
</dbReference>
<protein>
    <submittedName>
        <fullName evidence="8">Non-ribosomal peptide synthase/polyketide synthase</fullName>
    </submittedName>
</protein>
<dbReference type="NCBIfam" id="NF004282">
    <property type="entry name" value="PRK05691.1"/>
    <property type="match status" value="5"/>
</dbReference>
<keyword evidence="3" id="KW-0596">Phosphopantetheine</keyword>
<dbReference type="PANTHER" id="PTHR45527">
    <property type="entry name" value="NONRIBOSOMAL PEPTIDE SYNTHETASE"/>
    <property type="match status" value="1"/>
</dbReference>
<evidence type="ECO:0000256" key="2">
    <source>
        <dbReference type="ARBA" id="ARBA00006432"/>
    </source>
</evidence>
<evidence type="ECO:0000256" key="1">
    <source>
        <dbReference type="ARBA" id="ARBA00001957"/>
    </source>
</evidence>
<dbReference type="PROSITE" id="PS50020">
    <property type="entry name" value="WW_DOMAIN_2"/>
    <property type="match status" value="1"/>
</dbReference>
<evidence type="ECO:0000259" key="6">
    <source>
        <dbReference type="PROSITE" id="PS50020"/>
    </source>
</evidence>
<dbReference type="InterPro" id="IPR012338">
    <property type="entry name" value="Beta-lactam/transpept-like"/>
</dbReference>
<dbReference type="Pfam" id="PF13193">
    <property type="entry name" value="AMP-binding_C"/>
    <property type="match status" value="4"/>
</dbReference>
<evidence type="ECO:0000256" key="5">
    <source>
        <dbReference type="ARBA" id="ARBA00022723"/>
    </source>
</evidence>
<dbReference type="FunFam" id="3.30.559.10:FF:000012">
    <property type="entry name" value="Non-ribosomal peptide synthetase"/>
    <property type="match status" value="4"/>
</dbReference>
<dbReference type="Pfam" id="PF00501">
    <property type="entry name" value="AMP-binding"/>
    <property type="match status" value="4"/>
</dbReference>
<dbReference type="GO" id="GO:0047527">
    <property type="term" value="F:2,3-dihydroxybenzoate-serine ligase activity"/>
    <property type="evidence" value="ECO:0007669"/>
    <property type="project" value="TreeGrafter"/>
</dbReference>
<dbReference type="NCBIfam" id="NF003417">
    <property type="entry name" value="PRK04813.1"/>
    <property type="match status" value="4"/>
</dbReference>
<dbReference type="Gene3D" id="3.30.559.30">
    <property type="entry name" value="Nonribosomal peptide synthetase, condensation domain"/>
    <property type="match status" value="4"/>
</dbReference>
<comment type="similarity">
    <text evidence="2">Belongs to the ATP-dependent AMP-binding enzyme family.</text>
</comment>
<evidence type="ECO:0000313" key="8">
    <source>
        <dbReference type="EMBL" id="XBT92120.1"/>
    </source>
</evidence>
<name>A0AAU7RPL5_9HYPH</name>
<dbReference type="Pfam" id="PF00668">
    <property type="entry name" value="Condensation"/>
    <property type="match status" value="4"/>
</dbReference>
<dbReference type="FunFam" id="3.40.50.980:FF:000001">
    <property type="entry name" value="Non-ribosomal peptide synthetase"/>
    <property type="match status" value="4"/>
</dbReference>
<dbReference type="FunFam" id="3.40.50.12780:FF:000012">
    <property type="entry name" value="Non-ribosomal peptide synthetase"/>
    <property type="match status" value="4"/>
</dbReference>
<keyword evidence="4" id="KW-0597">Phosphoprotein</keyword>
<dbReference type="InterPro" id="IPR023213">
    <property type="entry name" value="CAT-like_dom_sf"/>
</dbReference>
<dbReference type="Pfam" id="PF00550">
    <property type="entry name" value="PP-binding"/>
    <property type="match status" value="4"/>
</dbReference>
<dbReference type="InterPro" id="IPR045851">
    <property type="entry name" value="AMP-bd_C_sf"/>
</dbReference>
<dbReference type="CDD" id="cd05930">
    <property type="entry name" value="A_NRPS"/>
    <property type="match status" value="4"/>
</dbReference>
<dbReference type="InterPro" id="IPR025110">
    <property type="entry name" value="AMP-bd_C"/>
</dbReference>
<dbReference type="Gene3D" id="3.40.710.10">
    <property type="entry name" value="DD-peptidase/beta-lactamase superfamily"/>
    <property type="match status" value="1"/>
</dbReference>
<dbReference type="SMART" id="SM00823">
    <property type="entry name" value="PKS_PP"/>
    <property type="match status" value="4"/>
</dbReference>
<dbReference type="Gene3D" id="1.10.1200.10">
    <property type="entry name" value="ACP-like"/>
    <property type="match status" value="4"/>
</dbReference>
<dbReference type="InterPro" id="IPR000873">
    <property type="entry name" value="AMP-dep_synth/lig_dom"/>
</dbReference>
<accession>A0AAU7RPL5</accession>
<sequence length="4760" mass="528675">MDDAKEVQSAKRAELLRLLLGTDVPSPRLMPVARDGEIALSFSQNRLWVLEQLEALGAAYNIAAAVRMDGNLDVVALERAFAELVRRHEVLRTRFVTRDGQVFQAIDETAPFRLALMDLSSLDPAQRADTIRRAEQDEAAHRFDLVQGPLIRATLLRLSAQEHIILVTMHHIVSDGWSMSIVIREIGALYTAFMEGRPSPLAGLPVQYADFAVWQRRWLQGEVLDRQVSYWKARLAGAPPALELPTDRPRPLTQSYRGASCTFELPKELTGALAVLARQEGATLFMVLLAAFKVVLSRWSGQDDIVVGTPVAGRTHAETEDLIGFFINMLALRTSLAGDPDFRTLLRQVRDGALEAYAHQEMPFDRLVEEVRPARDLSRQPIFQTLVVLQNMPQERLELPGMTLRRVTEQRATAKFDLSLYLQETENGLAGTLEYATDLFEHDTIERLKDHYRLLLEGIVADPEQPISRLPMLTDAEQHLLFDVWNDTTADFPRDKLLHELFADQAALTPDAVAVIYDQQQLTYRELERRSNKLAHHLQSLGVGPEVIVGLCVDRSAEMIVAMLAILKAGGAYLPLDPAYPRNRLAYMLRDAAAHVVVTRTVSRPSLPDQVKNIVDLDAHHDVIEACPDTPPASGADPISLAYVIYTSGSTGQPKGVMIIHEGVVNLLVAVQVRLDFTCDDVLAALTPITFDIAELEIFLPLITGAKLLIVSRSIANDGTRLKLFLSENKISTIQATPSTWIMLQSSEWLPNEDVKILCGGEAVTKDLLQFFSKHERRAWNLYGPTETTIWSLIHPVTSNGLPLIGRPLSNTQVYVLDRHMCAVPIGATGEIYIGGVGLARGYLNRPDLTAERFVQNPFGSGDRLYRTGDLGRWRKDGNLEFLGRADHQVKIRGFRIELGEIEAVLLSHPDVRQAVVVAHEDQTGDKRLLAYVVGEASPRDLRAHILNTLPDYMAPAAFVALEAMPLTANGKIDRAALPRPNNDNGLARADYIAPRTPTEEILAAIWADVLQVSQVGVNDNFFELGGNSLLAMRMVARVRSIFNIELPLRSLFEDPRVVELGHRIEIIQRQERGVTSPRLMPVARDGEIALSFSQNRLWVLEQLEALGAAYNIAAAVRMDGNLDVVALERAFAELVRRHEVLRTRFVTRDGQVFQAIDETAPFRLALMDLSSLDPAQRADTIRRAEQDEAAHRFDLVQGPLIRATLLRLSAQEHIILVTMHHIVSDGWSMSIVIREIGALYTAFMEGRPSPLAGLPVQYADFAVWQRRWLQGEVLDRQVSYWKARLAGAPPALELPTDRPRPLTQSYRGASCTFELPKELTGALAVLARQEGATLFMVLLAAFKVVLSRWSGQDDIVVGTPVAGRTHAETEDLIGFFINMLALRTSLAGDPDFRTLLRQVRDGALEAYAHQEMPFDRLVEEVRPARDLSRQPIFQTLVVLQNMPQERLELPGMTLRRVTEQRATAKFDLSLYLQETENGLAGTLEYATDLFEHDTIERLKDHYRLLLEGIVADPEQPISRLPMLTDAEQHLLFDVWNDTTADFPRDKLLHELFADQAALTPDAVAVIYDQQQLTYRELERRSNKLAHHLQSLGVGPEVIVGLCVDRSAEMIVAMLAILKAGGAYLPLDPAYPRNRLAYMLRDAAAHVVVTRTVSRPSLPDQVKNIVDLDAHHDVIEACPDTPPASGADPISLAYVIYTSGSTGQPKGVMIIHEGVVNYITTLNRRYSLSSSDRVLQSSSISFDPSVRDIWCPLIAGAKLVVPHGLDQADRASSLGFVSSAGISLVLSVTPSALTAPVLEEVAEPLMELRALLTCGEALSYETCRLTRSRMGHHFPIVNQYGPTECTMSSTFFMVGDEPASGIVPIGRPIANRKVYVLDRHMCAVPIGATGEIYIGGVGLARGYLNRPDLTAERFVQNPFGSGDRLYRTGDLGRWRKDGNLEFLGRADHQVKIRGFRIELGEIEAVLLSHPDVRQAVVVAHEDQTGDKRLLAYVVGEASPRDLRAHILNTLPDYMAPAAFVALEAMPLTANGKIDRAALPRPNNDNGLARADYIAPRTPTEEILAAIWADVLQVSQVGVNDNFFELGGNSLLAMRMVARVRSIFNIELPLRSLFEDPRVVELGHRIEIIQRQERGVTSPRLMPVARDGEIALSFSQNRLWVLEQLEALGAAYNIAAAVRMDGNLDVVALERAFAELVRRHEVLRTRFVTRDGQVFQAIDETAPFRLALMDLSSLDPAQRADTIRRAEQDEAAHRFDLVQGPLIRATLLRLSAQEHIILVTMHHIVSDGWSMSIVIREIGALYTAFMEGRPSPLAGLPVQYADFAVWQRRWLQGEVLDRQVSYWKARLAGAPPALELPTDRPRPLTQSYRGASCTFELPKELTGALAVLARQEGATLFMVLLAAFKVVLSRWSGQDDIVVGTPVAGRTHAETEDLIGFFINMLALRTSLAGDPDFRTLLRQVRDGALEAYAHQEMPFDRLVEEVRPARDLSRQPIFQTLVVLQNMPQERLELPGMTLRRVTEQRATAKFDLSLYLQETENGLAGTLEYATDLFEHDTIERLKDHYRLLLEGIVADPEQPISRLPMLTDAEQHLLFDVWNDTTADFPRDKLLHELFADQAALTPDAVAVIYDQQQLTYRELERRSNKLAHHLQSLGVGPEVIVGLCVDRSAEMIVAMLAILKAGGAYLPLDPAYPRNRLAYMLRDAAAHVVVTRTVSRPSLPDQVKNIVDLDAHHDVIEACPDTPPASGADPISLAYVIYTSGSTGQPKGVMIIHEGVVNYITTLNRRYSLSSSDRVLQSSSISFDPSVRDIWCPLIAGAKLVVPHGLDQADRASSLGFVSSAGISLVLSVTPSALTAPVLEEVAEPLMELRALLTCGEALSYETCRLTRSRMGHHFPIVNQYGPTECTMSSTFFMVGDEPASGIVPIGRPIANRKVYVLDRHMCAVPIGATGEIYIGGVGLARGYLNRPDLTAERFVQNPFGSGDRLYRTGDLGRWRKDGNLEFLGRADHQVKIRGFRIELGEIEAVLLSHPDVRQAVVVAHEDQTGDKRLLAYVVGEASPRDLRAHILNTLPDYMAPAAFVALEAMPLTANGKIDRAALPRPNNDNGLARADYIAPRTPTEEILAAIWADVLQVSQVGVNDNFFELGGNSLLAMRMVARVRSIFNIELPLRSLFEDPRVVELGHRIEIIQRQERGVTSPRLMPVARDGEIALSFSQNRLWVLEQLEALGAAYNIAAAVRMDGNLDVVALERAFAELVRRHEVLRTRFVTRDGQVFQAIDETAPFRLALMDLSSLDPAQRADTIRRAEQDEAAHRFDLVQGPLIRATLLRLSAQEHIILVTMHHIVSDGWSMSIVIREIGALYTAFMEGRPSPLAGLPVQYADFAVWQRRWLQGEVLDRQVSYWKARLAGAPPALELPTDRPRPLTQSYRGASCTFELPKELTGALAVLARQEGATLFMVLLAAFKVVLSRWSGQDDIVVGTPVAGRTHAETEDLIGFFINMLALRTSLAGDPDFRTLLRQVRDGALEAYAHQEMPFDRLVEEVRPARDLSRQPIFQTLVVLQNMPQERLELPGMTLRRVTEQRATAKFDLSLYLQETENGLAGTLEYATDLFEHDTIERLKDHYRLLLEGIVADPEQPISRLPMLTDAEQHLLFDVWNDTTADFPRDKLLHELFADQAALTPDAVAVIYDQQQLTYRELERRSNKLAHHLQSLGVGPEVIVGLCVDRSAEMIVAMLAILKAGGAYLPLDPAYPRNRLAYMLRDAAAHVVVTRTVSRPSLPDQVKNIVDLDAHHDVIEACPDTPPASGADPISLAYVIYTSGSTGQPKGVMIIHEGVVNYITTLNRRYSLSSSDRVLQSSSISFDPSVRDIWCPLIAGAKLVVPHGLDQADRASSLGFVSSAGISLVLSVTPSALTAPVLEEVAEPLMELRALLTCGEALSYETCRLTRSRMGHHFPIVNQYGPTECTMSSTFFMVGDEPASGIVPIGRPIANRKVYVLDRHMCAVPIGATGEIYIGGVGLARGYLNRPDLTAERFVQNPFGSGDRLYRTGDLGRWRKDGNLEFLGRADHQVKIRGFRIELGEIEAVLLSHPDVRQAVVVAHEDQTGDKRLLAYVVGEASPRDLRAHILNTLPDYMAPAAFVALEAMPLTANGKIDRAALPRPNNDNGLARADYIAPRTPTEEILAAIWADVLQVSQVGVNDNFFELGGNSLTGLYLTARTKHAFAIELDNRTLFREPRLEHFAQIIDRIRSAVDASQTERAEDASPDLTKSVRYFGAPISEWKTSDPETQGLASDVIHDLVEFGRSVDMDSLCIVRHGYLVADTYFHPFKSGIKHALNSATKSILGSLVGIAIQQKLIESADDKLHKYLGHFSSSYSDKKDITLRHLLDMTSGIDWSEPLGPRRGTPTTADEMRLADDWVDFILRRPMSHRPGDHYNYNSGNSHLISAVITSVAGTSAWDFARRHLFDPLRITDTDWSSDPKGISDGGNGLFLHPLDMAKIGYLHLREGRWNSIRILPSGWTGHVTEGARTVYRDRAYSTFFWSVPGLGGYMANGYNRQIMLIVPKSDLVVVSTGKRPYPFADFLALIERLDNLSSRSIDYEMGDRGYGPPLNLDLAFLPTLDMFSHTVYYFSKNSVGLNSLQFDFSENNTCYEAEFNRDPSQTNSFRVRQRIGLNGEYLESVQLDGIGVARVRRLTKNTIEIEQHSLGKGETETLTVTFHDEQITLRIATSRREYTLTGKTVASKSLGGERSAIYPVPKP</sequence>
<evidence type="ECO:0000259" key="7">
    <source>
        <dbReference type="PROSITE" id="PS50075"/>
    </source>
</evidence>
<dbReference type="GO" id="GO:0009366">
    <property type="term" value="C:enterobactin synthetase complex"/>
    <property type="evidence" value="ECO:0007669"/>
    <property type="project" value="TreeGrafter"/>
</dbReference>
<feature type="domain" description="Carrier" evidence="7">
    <location>
        <begin position="994"/>
        <end position="1069"/>
    </location>
</feature>
<dbReference type="FunFam" id="3.30.300.30:FF:000010">
    <property type="entry name" value="Enterobactin synthetase component F"/>
    <property type="match status" value="4"/>
</dbReference>
<dbReference type="InterPro" id="IPR001466">
    <property type="entry name" value="Beta-lactam-related"/>
</dbReference>
<dbReference type="PROSITE" id="PS50075">
    <property type="entry name" value="CARRIER"/>
    <property type="match status" value="4"/>
</dbReference>
<dbReference type="InterPro" id="IPR006162">
    <property type="entry name" value="Ppantetheine_attach_site"/>
</dbReference>
<dbReference type="InterPro" id="IPR001242">
    <property type="entry name" value="Condensation_dom"/>
</dbReference>
<dbReference type="SUPFAM" id="SSF56601">
    <property type="entry name" value="beta-lactamase/transpeptidase-like"/>
    <property type="match status" value="1"/>
</dbReference>
<dbReference type="Gene3D" id="3.40.50.980">
    <property type="match status" value="8"/>
</dbReference>
<feature type="domain" description="WW" evidence="6">
    <location>
        <begin position="4514"/>
        <end position="4547"/>
    </location>
</feature>
<dbReference type="GO" id="GO:0043041">
    <property type="term" value="P:amino acid activation for nonribosomal peptide biosynthetic process"/>
    <property type="evidence" value="ECO:0007669"/>
    <property type="project" value="TreeGrafter"/>
</dbReference>
<dbReference type="GO" id="GO:0005829">
    <property type="term" value="C:cytosol"/>
    <property type="evidence" value="ECO:0007669"/>
    <property type="project" value="TreeGrafter"/>
</dbReference>
<dbReference type="SUPFAM" id="SSF52777">
    <property type="entry name" value="CoA-dependent acyltransferases"/>
    <property type="match status" value="8"/>
</dbReference>
<dbReference type="PROSITE" id="PS00455">
    <property type="entry name" value="AMP_BINDING"/>
    <property type="match status" value="4"/>
</dbReference>
<dbReference type="InterPro" id="IPR009081">
    <property type="entry name" value="PP-bd_ACP"/>
</dbReference>
<organism evidence="8">
    <name type="scientific">Rhizobium sp. ZPR3</name>
    <dbReference type="NCBI Taxonomy" id="3158967"/>
    <lineage>
        <taxon>Bacteria</taxon>
        <taxon>Pseudomonadati</taxon>
        <taxon>Pseudomonadota</taxon>
        <taxon>Alphaproteobacteria</taxon>
        <taxon>Hyphomicrobiales</taxon>
        <taxon>Rhizobiaceae</taxon>
        <taxon>Rhizobium/Agrobacterium group</taxon>
        <taxon>Rhizobium</taxon>
    </lineage>
</organism>
<dbReference type="InterPro" id="IPR001202">
    <property type="entry name" value="WW_dom"/>
</dbReference>
<dbReference type="FunFam" id="1.10.1200.10:FF:000005">
    <property type="entry name" value="Nonribosomal peptide synthetase 1"/>
    <property type="match status" value="4"/>
</dbReference>
<feature type="domain" description="Carrier" evidence="7">
    <location>
        <begin position="4174"/>
        <end position="4249"/>
    </location>
</feature>
<dbReference type="GO" id="GO:0046872">
    <property type="term" value="F:metal ion binding"/>
    <property type="evidence" value="ECO:0007669"/>
    <property type="project" value="UniProtKB-KW"/>
</dbReference>
<evidence type="ECO:0000256" key="3">
    <source>
        <dbReference type="ARBA" id="ARBA00022450"/>
    </source>
</evidence>
<dbReference type="GO" id="GO:0009239">
    <property type="term" value="P:enterobactin biosynthetic process"/>
    <property type="evidence" value="ECO:0007669"/>
    <property type="project" value="TreeGrafter"/>
</dbReference>
<proteinExistence type="inferred from homology"/>
<reference evidence="8" key="1">
    <citation type="submission" date="2024-06" db="EMBL/GenBank/DDBJ databases">
        <authorList>
            <person name="Li T."/>
            <person name="Gao R."/>
        </authorList>
    </citation>
    <scope>NUCLEOTIDE SEQUENCE</scope>
    <source>
        <strain evidence="8">ZPR3</strain>
    </source>
</reference>
<dbReference type="Pfam" id="PF00144">
    <property type="entry name" value="Beta-lactamase"/>
    <property type="match status" value="1"/>
</dbReference>
<dbReference type="InterPro" id="IPR010071">
    <property type="entry name" value="AA_adenyl_dom"/>
</dbReference>
<keyword evidence="5" id="KW-0479">Metal-binding</keyword>
<dbReference type="Gene3D" id="2.30.38.10">
    <property type="entry name" value="Luciferase, Domain 3"/>
    <property type="match status" value="4"/>
</dbReference>
<gene>
    <name evidence="8" type="ORF">ABM479_15135</name>
</gene>
<dbReference type="EMBL" id="CP157960">
    <property type="protein sequence ID" value="XBT92120.1"/>
    <property type="molecule type" value="Genomic_DNA"/>
</dbReference>
<feature type="domain" description="Carrier" evidence="7">
    <location>
        <begin position="3114"/>
        <end position="3189"/>
    </location>
</feature>
<comment type="cofactor">
    <cofactor evidence="1">
        <name>pantetheine 4'-phosphate</name>
        <dbReference type="ChEBI" id="CHEBI:47942"/>
    </cofactor>
</comment>
<dbReference type="InterPro" id="IPR020845">
    <property type="entry name" value="AMP-binding_CS"/>
</dbReference>
<feature type="domain" description="Carrier" evidence="7">
    <location>
        <begin position="2054"/>
        <end position="2129"/>
    </location>
</feature>
<dbReference type="CDD" id="cd19531">
    <property type="entry name" value="LCL_NRPS-like"/>
    <property type="match status" value="4"/>
</dbReference>
<dbReference type="PROSITE" id="PS00012">
    <property type="entry name" value="PHOSPHOPANTETHEINE"/>
    <property type="match status" value="3"/>
</dbReference>
<dbReference type="FunFam" id="2.30.38.10:FF:000001">
    <property type="entry name" value="Non-ribosomal peptide synthetase PvdI"/>
    <property type="match status" value="4"/>
</dbReference>
<dbReference type="PANTHER" id="PTHR45527:SF1">
    <property type="entry name" value="FATTY ACID SYNTHASE"/>
    <property type="match status" value="1"/>
</dbReference>
<dbReference type="Gene3D" id="3.30.559.10">
    <property type="entry name" value="Chloramphenicol acetyltransferase-like domain"/>
    <property type="match status" value="4"/>
</dbReference>
<dbReference type="SUPFAM" id="SSF47336">
    <property type="entry name" value="ACP-like"/>
    <property type="match status" value="4"/>
</dbReference>
<dbReference type="InterPro" id="IPR020806">
    <property type="entry name" value="PKS_PP-bd"/>
</dbReference>
<dbReference type="Gene3D" id="3.30.300.30">
    <property type="match status" value="4"/>
</dbReference>
<dbReference type="GO" id="GO:0031177">
    <property type="term" value="F:phosphopantetheine binding"/>
    <property type="evidence" value="ECO:0007669"/>
    <property type="project" value="InterPro"/>
</dbReference>